<dbReference type="InterPro" id="IPR051610">
    <property type="entry name" value="GPI/OXD"/>
</dbReference>
<protein>
    <submittedName>
        <fullName evidence="3">Cupin domain</fullName>
    </submittedName>
</protein>
<sequence length="120" mass="12977">MSTHRVYKSHEFMQPAEKEPIRSVVVESSHSVIVAWHVEPGQTIAPHIHPDGQDTWTILSGEGQYQIDEQGNTVAIVPGDIVVANKGQVHGVLCTSVGPLRFISVVAPLDAGYEPLSAKT</sequence>
<dbReference type="EMBL" id="VFPV01000003">
    <property type="protein sequence ID" value="TQN01285.1"/>
    <property type="molecule type" value="Genomic_DNA"/>
</dbReference>
<accession>A0A543L1S7</accession>
<proteinExistence type="predicted"/>
<evidence type="ECO:0000313" key="4">
    <source>
        <dbReference type="Proteomes" id="UP000316993"/>
    </source>
</evidence>
<dbReference type="InterPro" id="IPR014710">
    <property type="entry name" value="RmlC-like_jellyroll"/>
</dbReference>
<dbReference type="AlphaFoldDB" id="A0A543L1S7"/>
<dbReference type="CDD" id="cd07008">
    <property type="entry name" value="cupin_yp_001338853-like"/>
    <property type="match status" value="1"/>
</dbReference>
<dbReference type="SUPFAM" id="SSF51182">
    <property type="entry name" value="RmlC-like cupins"/>
    <property type="match status" value="1"/>
</dbReference>
<evidence type="ECO:0000256" key="1">
    <source>
        <dbReference type="ARBA" id="ARBA00022723"/>
    </source>
</evidence>
<dbReference type="InterPro" id="IPR011051">
    <property type="entry name" value="RmlC_Cupin_sf"/>
</dbReference>
<dbReference type="Proteomes" id="UP000316993">
    <property type="component" value="Unassembled WGS sequence"/>
</dbReference>
<evidence type="ECO:0000313" key="3">
    <source>
        <dbReference type="EMBL" id="TQN01285.1"/>
    </source>
</evidence>
<dbReference type="GO" id="GO:0046872">
    <property type="term" value="F:metal ion binding"/>
    <property type="evidence" value="ECO:0007669"/>
    <property type="project" value="UniProtKB-KW"/>
</dbReference>
<organism evidence="3 4">
    <name type="scientific">Acidovorax temperans</name>
    <dbReference type="NCBI Taxonomy" id="80878"/>
    <lineage>
        <taxon>Bacteria</taxon>
        <taxon>Pseudomonadati</taxon>
        <taxon>Pseudomonadota</taxon>
        <taxon>Betaproteobacteria</taxon>
        <taxon>Burkholderiales</taxon>
        <taxon>Comamonadaceae</taxon>
        <taxon>Acidovorax</taxon>
    </lineage>
</organism>
<gene>
    <name evidence="3" type="ORF">BDD18_3240</name>
</gene>
<dbReference type="PANTHER" id="PTHR35848:SF6">
    <property type="entry name" value="CUPIN TYPE-2 DOMAIN-CONTAINING PROTEIN"/>
    <property type="match status" value="1"/>
</dbReference>
<dbReference type="RefSeq" id="WP_013722854.1">
    <property type="nucleotide sequence ID" value="NZ_CP147774.1"/>
</dbReference>
<dbReference type="InterPro" id="IPR013096">
    <property type="entry name" value="Cupin_2"/>
</dbReference>
<keyword evidence="1" id="KW-0479">Metal-binding</keyword>
<evidence type="ECO:0000259" key="2">
    <source>
        <dbReference type="Pfam" id="PF07883"/>
    </source>
</evidence>
<dbReference type="Gene3D" id="2.60.120.10">
    <property type="entry name" value="Jelly Rolls"/>
    <property type="match status" value="1"/>
</dbReference>
<feature type="domain" description="Cupin type-2" evidence="2">
    <location>
        <begin position="36"/>
        <end position="106"/>
    </location>
</feature>
<dbReference type="Pfam" id="PF07883">
    <property type="entry name" value="Cupin_2"/>
    <property type="match status" value="1"/>
</dbReference>
<dbReference type="OrthoDB" id="9797047at2"/>
<dbReference type="PANTHER" id="PTHR35848">
    <property type="entry name" value="OXALATE-BINDING PROTEIN"/>
    <property type="match status" value="1"/>
</dbReference>
<reference evidence="3 4" key="1">
    <citation type="submission" date="2019-06" db="EMBL/GenBank/DDBJ databases">
        <title>Genomic Encyclopedia of Archaeal and Bacterial Type Strains, Phase II (KMG-II): from individual species to whole genera.</title>
        <authorList>
            <person name="Goeker M."/>
        </authorList>
    </citation>
    <scope>NUCLEOTIDE SEQUENCE [LARGE SCALE GENOMIC DNA]</scope>
    <source>
        <strain evidence="3 4">DSM 7270</strain>
    </source>
</reference>
<comment type="caution">
    <text evidence="3">The sequence shown here is derived from an EMBL/GenBank/DDBJ whole genome shotgun (WGS) entry which is preliminary data.</text>
</comment>
<name>A0A543L1S7_9BURK</name>